<reference evidence="1 2" key="1">
    <citation type="submission" date="2018-06" db="EMBL/GenBank/DDBJ databases">
        <authorList>
            <consortium name="Pathogen Informatics"/>
            <person name="Doyle S."/>
        </authorList>
    </citation>
    <scope>NUCLEOTIDE SEQUENCE [LARGE SCALE GENOMIC DNA]</scope>
    <source>
        <strain evidence="1 2">NCTC11820</strain>
    </source>
</reference>
<proteinExistence type="predicted"/>
<dbReference type="AlphaFoldDB" id="A0A2X2YIS0"/>
<organism evidence="1 2">
    <name type="scientific">Mobiluncus curtisii</name>
    <dbReference type="NCBI Taxonomy" id="2051"/>
    <lineage>
        <taxon>Bacteria</taxon>
        <taxon>Bacillati</taxon>
        <taxon>Actinomycetota</taxon>
        <taxon>Actinomycetes</taxon>
        <taxon>Actinomycetales</taxon>
        <taxon>Actinomycetaceae</taxon>
        <taxon>Mobiluncus</taxon>
    </lineage>
</organism>
<gene>
    <name evidence="1" type="ORF">NCTC11820_00258</name>
</gene>
<dbReference type="RefSeq" id="WP_004008441.1">
    <property type="nucleotide sequence ID" value="NZ_CAMYEK010000002.1"/>
</dbReference>
<evidence type="ECO:0000313" key="1">
    <source>
        <dbReference type="EMBL" id="SQB63477.1"/>
    </source>
</evidence>
<accession>A0A2X2YIS0</accession>
<evidence type="ECO:0000313" key="2">
    <source>
        <dbReference type="Proteomes" id="UP000250245"/>
    </source>
</evidence>
<dbReference type="EMBL" id="UASJ01000001">
    <property type="protein sequence ID" value="SQB63477.1"/>
    <property type="molecule type" value="Genomic_DNA"/>
</dbReference>
<name>A0A2X2YIS0_9ACTO</name>
<dbReference type="Proteomes" id="UP000250245">
    <property type="component" value="Unassembled WGS sequence"/>
</dbReference>
<protein>
    <submittedName>
        <fullName evidence="1">Uncharacterized protein</fullName>
    </submittedName>
</protein>
<sequence>METRKPRRPAIIEPETLEYLEGEEDPALSSESAHTSARILVKSPNGEWSDPEPETKERLLAFMQGNGVDELAELWSRSPVNTLPGVLWRLLLIDQWVKRYPEGVNTRFKQGLNSPQLSEYLDIDGAHSLDFPAWKKQLEQILSGSFDDNFADFLDRSQAVLRVLAASESVWMKKDSANPLANEVTLRDNALLVTADELLDAAAMYREGRLD</sequence>
<dbReference type="OMA" id="QHGANLW"/>
<dbReference type="GeneID" id="55564591"/>